<reference evidence="2 3" key="1">
    <citation type="submission" date="2017-06" db="EMBL/GenBank/DDBJ databases">
        <title>Azoarcus sp. TSNA42 complete genome sequence.</title>
        <authorList>
            <person name="Woo J.-H."/>
            <person name="Kim H.-S."/>
        </authorList>
    </citation>
    <scope>NUCLEOTIDE SEQUENCE [LARGE SCALE GENOMIC DNA]</scope>
    <source>
        <strain evidence="2 3">TSNA42</strain>
    </source>
</reference>
<dbReference type="Gene3D" id="3.40.50.1820">
    <property type="entry name" value="alpha/beta hydrolase"/>
    <property type="match status" value="1"/>
</dbReference>
<dbReference type="Proteomes" id="UP000244902">
    <property type="component" value="Chromosome"/>
</dbReference>
<dbReference type="RefSeq" id="WP_108975380.1">
    <property type="nucleotide sequence ID" value="NZ_CP022188.1"/>
</dbReference>
<keyword evidence="2" id="KW-0378">Hydrolase</keyword>
<evidence type="ECO:0000259" key="1">
    <source>
        <dbReference type="Pfam" id="PF12146"/>
    </source>
</evidence>
<dbReference type="EMBL" id="CP022188">
    <property type="protein sequence ID" value="AWI81183.1"/>
    <property type="molecule type" value="Genomic_DNA"/>
</dbReference>
<accession>A0A2U8H697</accession>
<proteinExistence type="predicted"/>
<evidence type="ECO:0000313" key="2">
    <source>
        <dbReference type="EMBL" id="AWI81183.1"/>
    </source>
</evidence>
<dbReference type="AlphaFoldDB" id="A0A2U8H697"/>
<name>A0A2U8H697_9RHOO</name>
<dbReference type="PANTHER" id="PTHR43194">
    <property type="entry name" value="HYDROLASE ALPHA/BETA FOLD FAMILY"/>
    <property type="match status" value="1"/>
</dbReference>
<gene>
    <name evidence="2" type="ORF">CEW87_18535</name>
</gene>
<dbReference type="PANTHER" id="PTHR43194:SF2">
    <property type="entry name" value="PEROXISOMAL MEMBRANE PROTEIN LPX1"/>
    <property type="match status" value="1"/>
</dbReference>
<protein>
    <submittedName>
        <fullName evidence="2">Alpha/beta hydrolase</fullName>
    </submittedName>
</protein>
<dbReference type="InterPro" id="IPR050228">
    <property type="entry name" value="Carboxylesterase_BioH"/>
</dbReference>
<dbReference type="InterPro" id="IPR022742">
    <property type="entry name" value="Hydrolase_4"/>
</dbReference>
<dbReference type="GO" id="GO:0016787">
    <property type="term" value="F:hydrolase activity"/>
    <property type="evidence" value="ECO:0007669"/>
    <property type="project" value="UniProtKB-KW"/>
</dbReference>
<organism evidence="2 3">
    <name type="scientific">Parazoarcus communis</name>
    <dbReference type="NCBI Taxonomy" id="41977"/>
    <lineage>
        <taxon>Bacteria</taxon>
        <taxon>Pseudomonadati</taxon>
        <taxon>Pseudomonadota</taxon>
        <taxon>Betaproteobacteria</taxon>
        <taxon>Rhodocyclales</taxon>
        <taxon>Zoogloeaceae</taxon>
        <taxon>Parazoarcus</taxon>
    </lineage>
</organism>
<dbReference type="Pfam" id="PF12146">
    <property type="entry name" value="Hydrolase_4"/>
    <property type="match status" value="1"/>
</dbReference>
<sequence>MNVLLITLLVSACIVVSLAGLAIAFGGPAEPRPMDSIGAPFKAVDYSGLPDLQRYRARDGSALAYRTYMSGEHDRKGSVVLVHGSSASSQSMHVMASAFAAAGYVACALDVRGHGESGNKGRIDYVGQLEDDLEDFVRVVAPPQPVTLAGFSSGGGFVLRVAGSPLRALFSGYLLLSPFISQDARSQRPNSGGWVSVGLPRYIALGVLNAAGVRAFNALPVTRFALDEASKAQLTASYSFPLAQNFRPQQDYRANIRNTADVPLSVLAGENDEAFHADRFAEVFSSAGRDVPVVLIPGLGHIALTLDPVAVKAAVNAVDSMTASAPVAREAG</sequence>
<feature type="domain" description="Serine aminopeptidase S33" evidence="1">
    <location>
        <begin position="75"/>
        <end position="302"/>
    </location>
</feature>
<dbReference type="InterPro" id="IPR029058">
    <property type="entry name" value="AB_hydrolase_fold"/>
</dbReference>
<dbReference type="OrthoDB" id="9779853at2"/>
<dbReference type="SUPFAM" id="SSF53474">
    <property type="entry name" value="alpha/beta-Hydrolases"/>
    <property type="match status" value="1"/>
</dbReference>
<evidence type="ECO:0000313" key="3">
    <source>
        <dbReference type="Proteomes" id="UP000244902"/>
    </source>
</evidence>